<dbReference type="HAMAP" id="MF_00772">
    <property type="entry name" value="OGT"/>
    <property type="match status" value="1"/>
</dbReference>
<dbReference type="PANTHER" id="PTHR10815">
    <property type="entry name" value="METHYLATED-DNA--PROTEIN-CYSTEINE METHYLTRANSFERASE"/>
    <property type="match status" value="1"/>
</dbReference>
<dbReference type="PANTHER" id="PTHR10815:SF13">
    <property type="entry name" value="METHYLATED-DNA--PROTEIN-CYSTEINE METHYLTRANSFERASE"/>
    <property type="match status" value="1"/>
</dbReference>
<dbReference type="AlphaFoldDB" id="A0A6B1D1R7"/>
<dbReference type="PROSITE" id="PS00374">
    <property type="entry name" value="MGMT"/>
    <property type="match status" value="1"/>
</dbReference>
<comment type="subcellular location">
    <subcellularLocation>
        <location evidence="9">Cytoplasm</location>
    </subcellularLocation>
</comment>
<sequence>MSVMHYDSPIGPIEINATDKSVSSVEYIGEQGGETEEERGWPGAPSSLQSGAYPLLEEVRRQLDAYFAGDLRCFDLPLDLEGTPFQRQVWQQLLSVGYGQTASYQDIAVAIDNPKAVRAVGAANGRNPVAIIVPCHRIIGSGGRTKLTGYGGGLWRKEWLLRHEGVLLV</sequence>
<dbReference type="InterPro" id="IPR036217">
    <property type="entry name" value="MethylDNA_cys_MeTrfase_DNAb"/>
</dbReference>
<keyword evidence="7 9" id="KW-0234">DNA repair</keyword>
<protein>
    <recommendedName>
        <fullName evidence="9">Methylated-DNA--protein-cysteine methyltransferase</fullName>
        <ecNumber evidence="9">2.1.1.63</ecNumber>
    </recommendedName>
    <alternativeName>
        <fullName evidence="9">6-O-methylguanine-DNA methyltransferase</fullName>
        <shortName evidence="9">MGMT</shortName>
    </alternativeName>
    <alternativeName>
        <fullName evidence="9">O-6-methylguanine-DNA-alkyltransferase</fullName>
    </alternativeName>
</protein>
<comment type="catalytic activity">
    <reaction evidence="1 9">
        <text>a 4-O-methyl-thymidine in DNA + L-cysteinyl-[protein] = a thymidine in DNA + S-methyl-L-cysteinyl-[protein]</text>
        <dbReference type="Rhea" id="RHEA:53428"/>
        <dbReference type="Rhea" id="RHEA-COMP:10131"/>
        <dbReference type="Rhea" id="RHEA-COMP:10132"/>
        <dbReference type="Rhea" id="RHEA-COMP:13555"/>
        <dbReference type="Rhea" id="RHEA-COMP:13556"/>
        <dbReference type="ChEBI" id="CHEBI:29950"/>
        <dbReference type="ChEBI" id="CHEBI:82612"/>
        <dbReference type="ChEBI" id="CHEBI:137386"/>
        <dbReference type="ChEBI" id="CHEBI:137387"/>
        <dbReference type="EC" id="2.1.1.63"/>
    </reaction>
</comment>
<name>A0A6B1D1R7_9CHLR</name>
<evidence type="ECO:0000256" key="6">
    <source>
        <dbReference type="ARBA" id="ARBA00022763"/>
    </source>
</evidence>
<keyword evidence="5 9" id="KW-0808">Transferase</keyword>
<evidence type="ECO:0000259" key="10">
    <source>
        <dbReference type="Pfam" id="PF01035"/>
    </source>
</evidence>
<comment type="miscellaneous">
    <text evidence="9">This enzyme catalyzes only one turnover and therefore is not strictly catalytic. According to one definition, an enzyme is a biocatalyst that acts repeatedly and over many reaction cycles.</text>
</comment>
<comment type="caution">
    <text evidence="12">The sequence shown here is derived from an EMBL/GenBank/DDBJ whole genome shotgun (WGS) entry which is preliminary data.</text>
</comment>
<evidence type="ECO:0000256" key="4">
    <source>
        <dbReference type="ARBA" id="ARBA00022603"/>
    </source>
</evidence>
<evidence type="ECO:0000256" key="3">
    <source>
        <dbReference type="ARBA" id="ARBA00022490"/>
    </source>
</evidence>
<keyword evidence="6 9" id="KW-0227">DNA damage</keyword>
<evidence type="ECO:0000313" key="12">
    <source>
        <dbReference type="EMBL" id="MYC93536.1"/>
    </source>
</evidence>
<keyword evidence="4 9" id="KW-0489">Methyltransferase</keyword>
<evidence type="ECO:0000256" key="1">
    <source>
        <dbReference type="ARBA" id="ARBA00001286"/>
    </source>
</evidence>
<comment type="catalytic activity">
    <reaction evidence="8 9">
        <text>a 6-O-methyl-2'-deoxyguanosine in DNA + L-cysteinyl-[protein] = S-methyl-L-cysteinyl-[protein] + a 2'-deoxyguanosine in DNA</text>
        <dbReference type="Rhea" id="RHEA:24000"/>
        <dbReference type="Rhea" id="RHEA-COMP:10131"/>
        <dbReference type="Rhea" id="RHEA-COMP:10132"/>
        <dbReference type="Rhea" id="RHEA-COMP:11367"/>
        <dbReference type="Rhea" id="RHEA-COMP:11368"/>
        <dbReference type="ChEBI" id="CHEBI:29950"/>
        <dbReference type="ChEBI" id="CHEBI:82612"/>
        <dbReference type="ChEBI" id="CHEBI:85445"/>
        <dbReference type="ChEBI" id="CHEBI:85448"/>
        <dbReference type="EC" id="2.1.1.63"/>
    </reaction>
</comment>
<organism evidence="12">
    <name type="scientific">Caldilineaceae bacterium SB0661_bin_32</name>
    <dbReference type="NCBI Taxonomy" id="2605255"/>
    <lineage>
        <taxon>Bacteria</taxon>
        <taxon>Bacillati</taxon>
        <taxon>Chloroflexota</taxon>
        <taxon>Caldilineae</taxon>
        <taxon>Caldilineales</taxon>
        <taxon>Caldilineaceae</taxon>
    </lineage>
</organism>
<dbReference type="GO" id="GO:0006307">
    <property type="term" value="P:DNA alkylation repair"/>
    <property type="evidence" value="ECO:0007669"/>
    <property type="project" value="UniProtKB-UniRule"/>
</dbReference>
<dbReference type="CDD" id="cd06445">
    <property type="entry name" value="ATase"/>
    <property type="match status" value="1"/>
</dbReference>
<dbReference type="EMBL" id="VXMH01000007">
    <property type="protein sequence ID" value="MYC93536.1"/>
    <property type="molecule type" value="Genomic_DNA"/>
</dbReference>
<dbReference type="GO" id="GO:0003908">
    <property type="term" value="F:methylated-DNA-[protein]-cysteine S-methyltransferase activity"/>
    <property type="evidence" value="ECO:0007669"/>
    <property type="project" value="UniProtKB-UniRule"/>
</dbReference>
<evidence type="ECO:0000256" key="8">
    <source>
        <dbReference type="ARBA" id="ARBA00049348"/>
    </source>
</evidence>
<comment type="similarity">
    <text evidence="2 9">Belongs to the MGMT family.</text>
</comment>
<dbReference type="NCBIfam" id="TIGR00589">
    <property type="entry name" value="ogt"/>
    <property type="match status" value="1"/>
</dbReference>
<gene>
    <name evidence="12" type="ORF">F4X14_01070</name>
</gene>
<evidence type="ECO:0000256" key="2">
    <source>
        <dbReference type="ARBA" id="ARBA00008711"/>
    </source>
</evidence>
<dbReference type="SUPFAM" id="SSF53155">
    <property type="entry name" value="Methylated DNA-protein cysteine methyltransferase domain"/>
    <property type="match status" value="1"/>
</dbReference>
<reference evidence="12" key="1">
    <citation type="submission" date="2019-09" db="EMBL/GenBank/DDBJ databases">
        <title>Characterisation of the sponge microbiome using genome-centric metagenomics.</title>
        <authorList>
            <person name="Engelberts J.P."/>
            <person name="Robbins S.J."/>
            <person name="De Goeij J.M."/>
            <person name="Aranda M."/>
            <person name="Bell S.C."/>
            <person name="Webster N.S."/>
        </authorList>
    </citation>
    <scope>NUCLEOTIDE SEQUENCE</scope>
    <source>
        <strain evidence="12">SB0661_bin_32</strain>
    </source>
</reference>
<dbReference type="Pfam" id="PF01035">
    <property type="entry name" value="DNA_binding_1"/>
    <property type="match status" value="1"/>
</dbReference>
<proteinExistence type="inferred from homology"/>
<dbReference type="InterPro" id="IPR001497">
    <property type="entry name" value="MethylDNA_cys_MeTrfase_AS"/>
</dbReference>
<dbReference type="GO" id="GO:0005737">
    <property type="term" value="C:cytoplasm"/>
    <property type="evidence" value="ECO:0007669"/>
    <property type="project" value="UniProtKB-SubCell"/>
</dbReference>
<dbReference type="InterPro" id="IPR008332">
    <property type="entry name" value="MethylG_MeTrfase_N"/>
</dbReference>
<feature type="domain" description="Methylguanine DNA methyltransferase ribonuclease-like" evidence="11">
    <location>
        <begin position="6"/>
        <end position="80"/>
    </location>
</feature>
<dbReference type="InterPro" id="IPR036631">
    <property type="entry name" value="MGMT_N_sf"/>
</dbReference>
<dbReference type="InterPro" id="IPR014048">
    <property type="entry name" value="MethylDNA_cys_MeTrfase_DNA-bd"/>
</dbReference>
<evidence type="ECO:0000256" key="7">
    <source>
        <dbReference type="ARBA" id="ARBA00023204"/>
    </source>
</evidence>
<dbReference type="FunFam" id="1.10.10.10:FF:000214">
    <property type="entry name" value="Methylated-DNA--protein-cysteine methyltransferase"/>
    <property type="match status" value="1"/>
</dbReference>
<dbReference type="Gene3D" id="3.30.160.70">
    <property type="entry name" value="Methylated DNA-protein cysteine methyltransferase domain"/>
    <property type="match status" value="1"/>
</dbReference>
<dbReference type="EC" id="2.1.1.63" evidence="9"/>
<dbReference type="Pfam" id="PF02870">
    <property type="entry name" value="Methyltransf_1N"/>
    <property type="match status" value="1"/>
</dbReference>
<feature type="domain" description="Methylated-DNA-[protein]-cysteine S-methyltransferase DNA binding" evidence="10">
    <location>
        <begin position="84"/>
        <end position="166"/>
    </location>
</feature>
<evidence type="ECO:0000259" key="11">
    <source>
        <dbReference type="Pfam" id="PF02870"/>
    </source>
</evidence>
<dbReference type="InterPro" id="IPR023546">
    <property type="entry name" value="MGMT"/>
</dbReference>
<dbReference type="GO" id="GO:0032259">
    <property type="term" value="P:methylation"/>
    <property type="evidence" value="ECO:0007669"/>
    <property type="project" value="UniProtKB-KW"/>
</dbReference>
<feature type="active site" description="Nucleophile; methyl group acceptor" evidence="9">
    <location>
        <position position="135"/>
    </location>
</feature>
<comment type="function">
    <text evidence="9">Involved in the cellular defense against the biological effects of O6-methylguanine (O6-MeG) and O4-methylthymine (O4-MeT) in DNA. Repairs the methylated nucleobase in DNA by stoichiometrically transferring the methyl group to a cysteine residue in the enzyme. This is a suicide reaction: the enzyme is irreversibly inactivated.</text>
</comment>
<dbReference type="InterPro" id="IPR036388">
    <property type="entry name" value="WH-like_DNA-bd_sf"/>
</dbReference>
<keyword evidence="3 9" id="KW-0963">Cytoplasm</keyword>
<accession>A0A6B1D1R7</accession>
<dbReference type="SUPFAM" id="SSF46767">
    <property type="entry name" value="Methylated DNA-protein cysteine methyltransferase, C-terminal domain"/>
    <property type="match status" value="1"/>
</dbReference>
<evidence type="ECO:0000256" key="9">
    <source>
        <dbReference type="HAMAP-Rule" id="MF_00772"/>
    </source>
</evidence>
<evidence type="ECO:0000256" key="5">
    <source>
        <dbReference type="ARBA" id="ARBA00022679"/>
    </source>
</evidence>
<dbReference type="Gene3D" id="1.10.10.10">
    <property type="entry name" value="Winged helix-like DNA-binding domain superfamily/Winged helix DNA-binding domain"/>
    <property type="match status" value="1"/>
</dbReference>